<dbReference type="AlphaFoldDB" id="A0A921FJJ6"/>
<protein>
    <recommendedName>
        <fullName evidence="1">GIY-YIG catalytic domain-containing protein</fullName>
    </recommendedName>
</protein>
<reference evidence="2" key="1">
    <citation type="journal article" date="2021" name="PeerJ">
        <title>Extensive microbial diversity within the chicken gut microbiome revealed by metagenomics and culture.</title>
        <authorList>
            <person name="Gilroy R."/>
            <person name="Ravi A."/>
            <person name="Getino M."/>
            <person name="Pursley I."/>
            <person name="Horton D.L."/>
            <person name="Alikhan N.F."/>
            <person name="Baker D."/>
            <person name="Gharbi K."/>
            <person name="Hall N."/>
            <person name="Watson M."/>
            <person name="Adriaenssens E.M."/>
            <person name="Foster-Nyarko E."/>
            <person name="Jarju S."/>
            <person name="Secka A."/>
            <person name="Antonio M."/>
            <person name="Oren A."/>
            <person name="Chaudhuri R.R."/>
            <person name="La Ragione R."/>
            <person name="Hildebrand F."/>
            <person name="Pallen M.J."/>
        </authorList>
    </citation>
    <scope>NUCLEOTIDE SEQUENCE</scope>
    <source>
        <strain evidence="2">ChiHjej13B12-14962</strain>
    </source>
</reference>
<reference evidence="2" key="2">
    <citation type="submission" date="2021-09" db="EMBL/GenBank/DDBJ databases">
        <authorList>
            <person name="Gilroy R."/>
        </authorList>
    </citation>
    <scope>NUCLEOTIDE SEQUENCE</scope>
    <source>
        <strain evidence="2">ChiHjej13B12-14962</strain>
    </source>
</reference>
<evidence type="ECO:0000259" key="1">
    <source>
        <dbReference type="Pfam" id="PF20815"/>
    </source>
</evidence>
<dbReference type="Proteomes" id="UP000703315">
    <property type="component" value="Unassembled WGS sequence"/>
</dbReference>
<dbReference type="RefSeq" id="WP_303901504.1">
    <property type="nucleotide sequence ID" value="NZ_DYXC01000014.1"/>
</dbReference>
<name>A0A921FJJ6_9MICC</name>
<evidence type="ECO:0000313" key="2">
    <source>
        <dbReference type="EMBL" id="HJF13365.1"/>
    </source>
</evidence>
<organism evidence="2 3">
    <name type="scientific">Enteractinococcus helveticum</name>
    <dbReference type="NCBI Taxonomy" id="1837282"/>
    <lineage>
        <taxon>Bacteria</taxon>
        <taxon>Bacillati</taxon>
        <taxon>Actinomycetota</taxon>
        <taxon>Actinomycetes</taxon>
        <taxon>Micrococcales</taxon>
        <taxon>Micrococcaceae</taxon>
    </lineage>
</organism>
<proteinExistence type="predicted"/>
<gene>
    <name evidence="2" type="ORF">K8V32_00985</name>
</gene>
<dbReference type="InterPro" id="IPR049311">
    <property type="entry name" value="GIY_YIG_cat"/>
</dbReference>
<comment type="caution">
    <text evidence="2">The sequence shown here is derived from an EMBL/GenBank/DDBJ whole genome shotgun (WGS) entry which is preliminary data.</text>
</comment>
<sequence length="187" mass="20874">MPNISLAAQRVLSPVEFTHPGDIDVVPAQPGIYGWWIRSGSLEIPVANYQQQDGFELIYVGISPRKPSAAGRLSKGNIRRRLNQHVNGNASQSTLRRSLGVLLMEALDMTLIFRKGRYLWDKEAHLTDWIHDNARIGYVVDDAPWLVEDELLAQAVLALNIQGRGNDPFAKTLAARRRAARAVARLN</sequence>
<dbReference type="Pfam" id="PF20815">
    <property type="entry name" value="GIY_YIG_2"/>
    <property type="match status" value="1"/>
</dbReference>
<feature type="domain" description="GIY-YIG catalytic" evidence="1">
    <location>
        <begin position="31"/>
        <end position="178"/>
    </location>
</feature>
<accession>A0A921FJJ6</accession>
<dbReference type="EMBL" id="DYXC01000014">
    <property type="protein sequence ID" value="HJF13365.1"/>
    <property type="molecule type" value="Genomic_DNA"/>
</dbReference>
<evidence type="ECO:0000313" key="3">
    <source>
        <dbReference type="Proteomes" id="UP000703315"/>
    </source>
</evidence>